<gene>
    <name evidence="1" type="ORF">NW762_011308</name>
</gene>
<name>A0A9W8RQ45_9HYPO</name>
<evidence type="ECO:0000313" key="2">
    <source>
        <dbReference type="Proteomes" id="UP001152049"/>
    </source>
</evidence>
<keyword evidence="2" id="KW-1185">Reference proteome</keyword>
<reference evidence="1" key="1">
    <citation type="submission" date="2022-09" db="EMBL/GenBank/DDBJ databases">
        <title>Fusarium specimens isolated from Avocado Roots.</title>
        <authorList>
            <person name="Stajich J."/>
            <person name="Roper C."/>
            <person name="Heimlech-Rivalta G."/>
        </authorList>
    </citation>
    <scope>NUCLEOTIDE SEQUENCE</scope>
    <source>
        <strain evidence="1">CF00136</strain>
    </source>
</reference>
<organism evidence="1 2">
    <name type="scientific">Fusarium torreyae</name>
    <dbReference type="NCBI Taxonomy" id="1237075"/>
    <lineage>
        <taxon>Eukaryota</taxon>
        <taxon>Fungi</taxon>
        <taxon>Dikarya</taxon>
        <taxon>Ascomycota</taxon>
        <taxon>Pezizomycotina</taxon>
        <taxon>Sordariomycetes</taxon>
        <taxon>Hypocreomycetidae</taxon>
        <taxon>Hypocreales</taxon>
        <taxon>Nectriaceae</taxon>
        <taxon>Fusarium</taxon>
    </lineage>
</organism>
<protein>
    <submittedName>
        <fullName evidence="1">Uncharacterized protein</fullName>
    </submittedName>
</protein>
<evidence type="ECO:0000313" key="1">
    <source>
        <dbReference type="EMBL" id="KAJ4252007.1"/>
    </source>
</evidence>
<dbReference type="AlphaFoldDB" id="A0A9W8RQ45"/>
<proteinExistence type="predicted"/>
<dbReference type="Proteomes" id="UP001152049">
    <property type="component" value="Unassembled WGS sequence"/>
</dbReference>
<sequence>MTKRKRFGSCGYSNTATLWNYTDTICGECKKPKKDPERPWDPMVRGAVYYP</sequence>
<comment type="caution">
    <text evidence="1">The sequence shown here is derived from an EMBL/GenBank/DDBJ whole genome shotgun (WGS) entry which is preliminary data.</text>
</comment>
<dbReference type="EMBL" id="JAOQAZ010000027">
    <property type="protein sequence ID" value="KAJ4252007.1"/>
    <property type="molecule type" value="Genomic_DNA"/>
</dbReference>
<accession>A0A9W8RQ45</accession>